<accession>A0A1H1NU04</accession>
<feature type="domain" description="OmpR/PhoB-type" evidence="9">
    <location>
        <begin position="113"/>
        <end position="216"/>
    </location>
</feature>
<name>A0A1H1NU04_9PSED</name>
<dbReference type="GO" id="GO:0005829">
    <property type="term" value="C:cytosol"/>
    <property type="evidence" value="ECO:0007669"/>
    <property type="project" value="TreeGrafter"/>
</dbReference>
<keyword evidence="1 6" id="KW-0597">Phosphoprotein</keyword>
<protein>
    <submittedName>
        <fullName evidence="10">DNA-binding response regulator, OmpR family, contains REC and winged-helix (WHTH) domain</fullName>
    </submittedName>
</protein>
<evidence type="ECO:0000259" key="8">
    <source>
        <dbReference type="PROSITE" id="PS50110"/>
    </source>
</evidence>
<evidence type="ECO:0000256" key="6">
    <source>
        <dbReference type="PROSITE-ProRule" id="PRU00169"/>
    </source>
</evidence>
<dbReference type="STRING" id="1392877.SAMN05216221_0894"/>
<dbReference type="Pfam" id="PF00072">
    <property type="entry name" value="Response_reg"/>
    <property type="match status" value="1"/>
</dbReference>
<dbReference type="RefSeq" id="WP_090347802.1">
    <property type="nucleotide sequence ID" value="NZ_LT629751.1"/>
</dbReference>
<dbReference type="SUPFAM" id="SSF46894">
    <property type="entry name" value="C-terminal effector domain of the bipartite response regulators"/>
    <property type="match status" value="1"/>
</dbReference>
<dbReference type="PANTHER" id="PTHR48111">
    <property type="entry name" value="REGULATOR OF RPOS"/>
    <property type="match status" value="1"/>
</dbReference>
<gene>
    <name evidence="10" type="ORF">SAMN05216221_0894</name>
</gene>
<dbReference type="GO" id="GO:0000976">
    <property type="term" value="F:transcription cis-regulatory region binding"/>
    <property type="evidence" value="ECO:0007669"/>
    <property type="project" value="TreeGrafter"/>
</dbReference>
<dbReference type="GO" id="GO:0032993">
    <property type="term" value="C:protein-DNA complex"/>
    <property type="evidence" value="ECO:0007669"/>
    <property type="project" value="TreeGrafter"/>
</dbReference>
<evidence type="ECO:0000256" key="1">
    <source>
        <dbReference type="ARBA" id="ARBA00022553"/>
    </source>
</evidence>
<dbReference type="PROSITE" id="PS51755">
    <property type="entry name" value="OMPR_PHOB"/>
    <property type="match status" value="1"/>
</dbReference>
<dbReference type="AlphaFoldDB" id="A0A1H1NU04"/>
<dbReference type="InterPro" id="IPR039420">
    <property type="entry name" value="WalR-like"/>
</dbReference>
<dbReference type="OrthoDB" id="5571399at2"/>
<dbReference type="InterPro" id="IPR001867">
    <property type="entry name" value="OmpR/PhoB-type_DNA-bd"/>
</dbReference>
<keyword evidence="11" id="KW-1185">Reference proteome</keyword>
<dbReference type="Gene3D" id="3.40.50.2300">
    <property type="match status" value="1"/>
</dbReference>
<evidence type="ECO:0000256" key="3">
    <source>
        <dbReference type="ARBA" id="ARBA00023015"/>
    </source>
</evidence>
<dbReference type="Gene3D" id="1.10.10.10">
    <property type="entry name" value="Winged helix-like DNA-binding domain superfamily/Winged helix DNA-binding domain"/>
    <property type="match status" value="1"/>
</dbReference>
<evidence type="ECO:0000313" key="11">
    <source>
        <dbReference type="Proteomes" id="UP000243359"/>
    </source>
</evidence>
<evidence type="ECO:0000256" key="5">
    <source>
        <dbReference type="ARBA" id="ARBA00023163"/>
    </source>
</evidence>
<dbReference type="SMART" id="SM00448">
    <property type="entry name" value="REC"/>
    <property type="match status" value="1"/>
</dbReference>
<keyword evidence="2" id="KW-0902">Two-component regulatory system</keyword>
<dbReference type="InterPro" id="IPR016032">
    <property type="entry name" value="Sig_transdc_resp-reg_C-effctor"/>
</dbReference>
<evidence type="ECO:0000256" key="7">
    <source>
        <dbReference type="PROSITE-ProRule" id="PRU01091"/>
    </source>
</evidence>
<dbReference type="PROSITE" id="PS50110">
    <property type="entry name" value="RESPONSE_REGULATORY"/>
    <property type="match status" value="1"/>
</dbReference>
<dbReference type="EMBL" id="LT629751">
    <property type="protein sequence ID" value="SDS02461.1"/>
    <property type="molecule type" value="Genomic_DNA"/>
</dbReference>
<evidence type="ECO:0000256" key="2">
    <source>
        <dbReference type="ARBA" id="ARBA00023012"/>
    </source>
</evidence>
<proteinExistence type="predicted"/>
<dbReference type="InterPro" id="IPR011006">
    <property type="entry name" value="CheY-like_superfamily"/>
</dbReference>
<dbReference type="GO" id="GO:0000156">
    <property type="term" value="F:phosphorelay response regulator activity"/>
    <property type="evidence" value="ECO:0007669"/>
    <property type="project" value="TreeGrafter"/>
</dbReference>
<organism evidence="10 11">
    <name type="scientific">Pseudomonas oryzae</name>
    <dbReference type="NCBI Taxonomy" id="1392877"/>
    <lineage>
        <taxon>Bacteria</taxon>
        <taxon>Pseudomonadati</taxon>
        <taxon>Pseudomonadota</taxon>
        <taxon>Gammaproteobacteria</taxon>
        <taxon>Pseudomonadales</taxon>
        <taxon>Pseudomonadaceae</taxon>
        <taxon>Pseudomonas</taxon>
    </lineage>
</organism>
<dbReference type="SUPFAM" id="SSF52172">
    <property type="entry name" value="CheY-like"/>
    <property type="match status" value="1"/>
</dbReference>
<sequence>MTRVVLLDAEEEFCVNAAGFLTERDFEVSFTESHDEFLTLIGAADIAVLDMARPDGTGLDLVRSLRARYPHIGIIALGGCLSIEGKLQSLQAGADHFLFKPVELAELLAVLKALARRVGCACAWQLKVSMRLLQAPEGQQGILSASELAIFRLFAVHAGEVVSRRQIVEAMGYSWLDYDLRRLDTLISRLRRRWREQLGLELPLRTEHRDGYSFCAQLRCTA</sequence>
<feature type="domain" description="Response regulatory" evidence="8">
    <location>
        <begin position="3"/>
        <end position="115"/>
    </location>
</feature>
<dbReference type="GO" id="GO:0006355">
    <property type="term" value="P:regulation of DNA-templated transcription"/>
    <property type="evidence" value="ECO:0007669"/>
    <property type="project" value="InterPro"/>
</dbReference>
<evidence type="ECO:0000256" key="4">
    <source>
        <dbReference type="ARBA" id="ARBA00023125"/>
    </source>
</evidence>
<keyword evidence="3" id="KW-0805">Transcription regulation</keyword>
<dbReference type="PANTHER" id="PTHR48111:SF1">
    <property type="entry name" value="TWO-COMPONENT RESPONSE REGULATOR ORR33"/>
    <property type="match status" value="1"/>
</dbReference>
<dbReference type="SMART" id="SM00862">
    <property type="entry name" value="Trans_reg_C"/>
    <property type="match status" value="1"/>
</dbReference>
<keyword evidence="5" id="KW-0804">Transcription</keyword>
<feature type="modified residue" description="4-aspartylphosphate" evidence="6">
    <location>
        <position position="50"/>
    </location>
</feature>
<dbReference type="Proteomes" id="UP000243359">
    <property type="component" value="Chromosome I"/>
</dbReference>
<dbReference type="Pfam" id="PF00486">
    <property type="entry name" value="Trans_reg_C"/>
    <property type="match status" value="1"/>
</dbReference>
<keyword evidence="4 7" id="KW-0238">DNA-binding</keyword>
<reference evidence="11" key="1">
    <citation type="submission" date="2016-10" db="EMBL/GenBank/DDBJ databases">
        <authorList>
            <person name="Varghese N."/>
            <person name="Submissions S."/>
        </authorList>
    </citation>
    <scope>NUCLEOTIDE SEQUENCE [LARGE SCALE GENOMIC DNA]</scope>
    <source>
        <strain evidence="11">KCTC 32247</strain>
    </source>
</reference>
<feature type="DNA-binding region" description="OmpR/PhoB-type" evidence="7">
    <location>
        <begin position="113"/>
        <end position="216"/>
    </location>
</feature>
<evidence type="ECO:0000259" key="9">
    <source>
        <dbReference type="PROSITE" id="PS51755"/>
    </source>
</evidence>
<dbReference type="InterPro" id="IPR036388">
    <property type="entry name" value="WH-like_DNA-bd_sf"/>
</dbReference>
<dbReference type="InterPro" id="IPR001789">
    <property type="entry name" value="Sig_transdc_resp-reg_receiver"/>
</dbReference>
<evidence type="ECO:0000313" key="10">
    <source>
        <dbReference type="EMBL" id="SDS02461.1"/>
    </source>
</evidence>